<feature type="transmembrane region" description="Helical" evidence="1">
    <location>
        <begin position="21"/>
        <end position="41"/>
    </location>
</feature>
<reference evidence="3" key="1">
    <citation type="submission" date="2015-08" db="EMBL/GenBank/DDBJ databases">
        <title>Genome sequencing project for genomic taxonomy and phylogenomics of Bacillus-like bacteria.</title>
        <authorList>
            <person name="Liu B."/>
            <person name="Wang J."/>
            <person name="Zhu Y."/>
            <person name="Liu G."/>
            <person name="Chen Q."/>
            <person name="Chen Z."/>
            <person name="Lan J."/>
            <person name="Che J."/>
            <person name="Ge C."/>
            <person name="Shi H."/>
            <person name="Pan Z."/>
            <person name="Liu X."/>
        </authorList>
    </citation>
    <scope>NUCLEOTIDE SEQUENCE [LARGE SCALE GENOMIC DNA]</scope>
    <source>
        <strain evidence="3">FJAT-22460</strain>
    </source>
</reference>
<keyword evidence="3" id="KW-1185">Reference proteome</keyword>
<sequence length="256" mass="28371">MSTKISEEEQFHFRLIPAEQIRGGIVCFLFIMLIPVLVTLAAPMMSVYFYVAAGVWVAMLLWGMGLSTDPYRAEVSFVLYLGIYGLALAINCQAAILKMMYDMAGVESIGYGVSSVGVMLLLLVAFYILHVRALRQRAYQTMERNGKLGKAGKAAFLLAGIGYTGYYIIVAVAGDLGGFVMGMAAFSVLLILGLYMAIVFIHRYIFIRNHMDQLKAHYPVLGLPKEKRNAAYLNKMNQGNKAPVSQRKSKKRRGSL</sequence>
<gene>
    <name evidence="2" type="ORF">AM231_04360</name>
</gene>
<dbReference type="PATRIC" id="fig|1705565.3.peg.2756"/>
<dbReference type="Proteomes" id="UP000036932">
    <property type="component" value="Unassembled WGS sequence"/>
</dbReference>
<evidence type="ECO:0000313" key="2">
    <source>
        <dbReference type="EMBL" id="KOR88461.1"/>
    </source>
</evidence>
<dbReference type="RefSeq" id="WP_054401466.1">
    <property type="nucleotide sequence ID" value="NZ_LIUT01000001.1"/>
</dbReference>
<organism evidence="2 3">
    <name type="scientific">Paenibacillus solani</name>
    <dbReference type="NCBI Taxonomy" id="1705565"/>
    <lineage>
        <taxon>Bacteria</taxon>
        <taxon>Bacillati</taxon>
        <taxon>Bacillota</taxon>
        <taxon>Bacilli</taxon>
        <taxon>Bacillales</taxon>
        <taxon>Paenibacillaceae</taxon>
        <taxon>Paenibacillus</taxon>
    </lineage>
</organism>
<feature type="transmembrane region" description="Helical" evidence="1">
    <location>
        <begin position="109"/>
        <end position="133"/>
    </location>
</feature>
<dbReference type="OrthoDB" id="2593791at2"/>
<name>A0A0M1P1W9_9BACL</name>
<comment type="caution">
    <text evidence="2">The sequence shown here is derived from an EMBL/GenBank/DDBJ whole genome shotgun (WGS) entry which is preliminary data.</text>
</comment>
<dbReference type="AlphaFoldDB" id="A0A0M1P1W9"/>
<evidence type="ECO:0000313" key="3">
    <source>
        <dbReference type="Proteomes" id="UP000036932"/>
    </source>
</evidence>
<proteinExistence type="predicted"/>
<feature type="transmembrane region" description="Helical" evidence="1">
    <location>
        <begin position="179"/>
        <end position="201"/>
    </location>
</feature>
<protein>
    <submittedName>
        <fullName evidence="2">Uncharacterized protein</fullName>
    </submittedName>
</protein>
<keyword evidence="1" id="KW-1133">Transmembrane helix</keyword>
<feature type="transmembrane region" description="Helical" evidence="1">
    <location>
        <begin position="77"/>
        <end position="97"/>
    </location>
</feature>
<dbReference type="EMBL" id="LIUT01000001">
    <property type="protein sequence ID" value="KOR88461.1"/>
    <property type="molecule type" value="Genomic_DNA"/>
</dbReference>
<feature type="transmembrane region" description="Helical" evidence="1">
    <location>
        <begin position="154"/>
        <end position="173"/>
    </location>
</feature>
<keyword evidence="1" id="KW-0472">Membrane</keyword>
<feature type="transmembrane region" description="Helical" evidence="1">
    <location>
        <begin position="47"/>
        <end position="65"/>
    </location>
</feature>
<keyword evidence="1" id="KW-0812">Transmembrane</keyword>
<evidence type="ECO:0000256" key="1">
    <source>
        <dbReference type="SAM" id="Phobius"/>
    </source>
</evidence>
<accession>A0A0M1P1W9</accession>